<evidence type="ECO:0000313" key="5">
    <source>
        <dbReference type="Proteomes" id="UP000029052"/>
    </source>
</evidence>
<dbReference type="eggNOG" id="COG1196">
    <property type="taxonomic scope" value="Bacteria"/>
</dbReference>
<dbReference type="Proteomes" id="UP000029052">
    <property type="component" value="Unassembled WGS sequence"/>
</dbReference>
<keyword evidence="1" id="KW-0175">Coiled coil</keyword>
<dbReference type="eggNOG" id="COG0840">
    <property type="taxonomic scope" value="Bacteria"/>
</dbReference>
<evidence type="ECO:0000313" key="4">
    <source>
        <dbReference type="EMBL" id="KFI66546.1"/>
    </source>
</evidence>
<evidence type="ECO:0000256" key="2">
    <source>
        <dbReference type="SAM" id="MobiDB-lite"/>
    </source>
</evidence>
<proteinExistence type="predicted"/>
<feature type="coiled-coil region" evidence="1">
    <location>
        <begin position="267"/>
        <end position="322"/>
    </location>
</feature>
<protein>
    <submittedName>
        <fullName evidence="4">Putative phage protein gp14</fullName>
    </submittedName>
</protein>
<feature type="coiled-coil region" evidence="1">
    <location>
        <begin position="1207"/>
        <end position="1234"/>
    </location>
</feature>
<keyword evidence="3" id="KW-1133">Transmembrane helix</keyword>
<dbReference type="RefSeq" id="WP_022860306.1">
    <property type="nucleotide sequence ID" value="NZ_JGZB01000013.1"/>
</dbReference>
<comment type="caution">
    <text evidence="4">The sequence shown here is derived from an EMBL/GenBank/DDBJ whole genome shotgun (WGS) entry which is preliminary data.</text>
</comment>
<feature type="coiled-coil region" evidence="1">
    <location>
        <begin position="127"/>
        <end position="233"/>
    </location>
</feature>
<evidence type="ECO:0000256" key="1">
    <source>
        <dbReference type="SAM" id="Coils"/>
    </source>
</evidence>
<keyword evidence="3" id="KW-0812">Transmembrane</keyword>
<keyword evidence="3" id="KW-0472">Membrane</keyword>
<name>A0A087B696_9BIFI</name>
<feature type="transmembrane region" description="Helical" evidence="3">
    <location>
        <begin position="593"/>
        <end position="615"/>
    </location>
</feature>
<dbReference type="STRING" id="1692.BMAGN_1454"/>
<feature type="transmembrane region" description="Helical" evidence="3">
    <location>
        <begin position="559"/>
        <end position="581"/>
    </location>
</feature>
<dbReference type="EMBL" id="JGZB01000013">
    <property type="protein sequence ID" value="KFI66546.1"/>
    <property type="molecule type" value="Genomic_DNA"/>
</dbReference>
<gene>
    <name evidence="4" type="ORF">BMAGN_1454</name>
</gene>
<feature type="region of interest" description="Disordered" evidence="2">
    <location>
        <begin position="1565"/>
        <end position="1599"/>
    </location>
</feature>
<accession>A0A087B696</accession>
<organism evidence="4 5">
    <name type="scientific">Bifidobacterium magnum</name>
    <dbReference type="NCBI Taxonomy" id="1692"/>
    <lineage>
        <taxon>Bacteria</taxon>
        <taxon>Bacillati</taxon>
        <taxon>Actinomycetota</taxon>
        <taxon>Actinomycetes</taxon>
        <taxon>Bifidobacteriales</taxon>
        <taxon>Bifidobacteriaceae</taxon>
        <taxon>Bifidobacterium</taxon>
    </lineage>
</organism>
<evidence type="ECO:0000256" key="3">
    <source>
        <dbReference type="SAM" id="Phobius"/>
    </source>
</evidence>
<keyword evidence="5" id="KW-1185">Reference proteome</keyword>
<reference evidence="4 5" key="1">
    <citation type="submission" date="2014-03" db="EMBL/GenBank/DDBJ databases">
        <title>Genomics of Bifidobacteria.</title>
        <authorList>
            <person name="Ventura M."/>
            <person name="Milani C."/>
            <person name="Lugli G.A."/>
        </authorList>
    </citation>
    <scope>NUCLEOTIDE SEQUENCE [LARGE SCALE GENOMIC DNA]</scope>
    <source>
        <strain evidence="4 5">LMG 11591</strain>
    </source>
</reference>
<sequence>MVLYTAGEVGINIRPDTRGFGAELRRKLAKYGDITLPVNFDADDNAAYATYRRWEGREVDVPVNFKTDPNSARAYLAQQKKLREAAEEPIRPDFDLHGVEAKQKALQKYIASMSDQLKKQQADYQQVTSHVEELVAAEEKARKVNEQASRARKAGLDDAERKYLEAGRQVDSLNERLKDLKKTRDELRYRKSDDARNELQSVRSQIDQVTTSLRNAKNERNSAFREFRRLEKEQSKLTASEDGKLYDVATQKLKAAQKQQARYAKAVANTEDSLKSARKSLRDYTAQLKSNEAQEVRVWEAREKALDQLAGMEKRANGAKKAIRDMFPMGTTDKQYQKLVADVSNRLNDINFLQKELHSGRLNAARDVKLLTDSYKQFDKQMQSIDKGIDKLSKPLELQARLDEISGVRESIERAQARLNAAHLDVPAEVNLTYDNAIKQLRDLEQKVKLNPDKDWSDWRGELQIGADLDEASRELRRWKDRHEEFELDVDLQSKLASAHLAYLTRPRTVEIFAKVRDTQLGKLLNGVTYGATGLAGVQNKFDSLVNAFDNLDRTVPRIAAVGTVLASLSAGALNLSGSILGVGSSLVSMSKVALAAPAALMGVGAAVGVAMYSFKAFKNDLQDAETAFTGFGDKLDEAFKGKALPATVEFLNTVGAELQPALLDLADAESEVIANLVGVATAAHDAGYLATIMDNTNLAVRELSPGLEHMVAAFLNLSDLSSQYLPRAARYVSDLASGWADWVNRARETGAVEDALEQVIEQAGYLKNTVKSVISIFSGLYSAIAINQNGIEQFSHAVGNVADAVNSVRFQETLKTWSAAALVTKDTVRDSFSSMGDALYTVRETIGQVMVSSGEVIASFGKNLSRVIKGSESGLRTFATGTAESLTAMFDALGDNSHVINELLTMVGKLARTFGNTLAAAIRTASPLLQGLAKTAGAVADAFNALPDSLKGGIAIWATFGRAASTAMTTLKTSMLTNIQDTLQYQKTMASLGMSADQAKVKFSTLAVAMAKLNGADVVSSFGQARSSVDGVGTSVVGLKAKLSNAAGVAKSFGSSLLSAFGGPVGVGVTAAFAAIAAAIGDYQHKAQATESANMSLADSMRRLATDVEDSASVVSSLRDELSGIWSSNEYGRAEGLGGWLNGVTDEFKTAEEAAKEFGVSSTELTDAIINGGSDYTKVQNRVNGAVSKAKDNFEELKKAASASVLDKSSKDAENARNKYNKLSNAQKKLTETTGLVREEMVATAMDTAKLNGVSEKTIRTYANMNVGMRTLMEVAGGEALKQNASAKALELKNQILNKGVNTIRNATHAEASYYEALDSTKSAIESVNQMASYGQRVWNDQAKSFDLTTSAGRLAASTIDSLVLSANEWLDASAAQGMSADALNERYTTLRNTLIDQATALTGNSETAKAYVDQLLTTPDHIKTKVDLEVAESKALLAQYVETMSILFPAGQREDLRSIILKMVMEGKTPEEIMQAVQKATEGKYTVVINSDGKPAMVETEALKKKLEETGVKIPAEVDGVSIFENVEGLKKELEGQGITLKVKDDGSIQLFKDGVELAKKEAEKDPAKVEVDADTDKAKQKTDEVKKEAEKEPAKVPVDADPIAFDSTLEEKRNEAEGATFKVSLDANPELFDGTLFQKKEEAESGEVTIPVDANTEPFDSGVQERSGQSFFESFIPLAALAGLFDFDRDSRAGQTFLSAFIPLAALAGLFDADKNSRAGQLFALSNIPLGALPGLFDVDKNSRAGQQFALSNIPLGAITSSFDAAKNARAGKTLGQSTIDVDANTSPFTRSVSAFKGKTVATAFIDVVQRVTKKIFGGGDGEGEANGGRIYGPGTSTSDSIPRWLSNGEMVLKASSVRKLDAAYGTGFLDALNATGSINQALNANAGSYSSRAASQRFAYATGGRVSSDAVKLEVNLSPVINVEVPDGAKKGDTYVTQNFDQKIVRSDADLHVASAILYRNAARTASMVGR</sequence>
<feature type="compositionally biased region" description="Basic and acidic residues" evidence="2">
    <location>
        <begin position="1565"/>
        <end position="1597"/>
    </location>
</feature>
<dbReference type="eggNOG" id="COG5412">
    <property type="taxonomic scope" value="Bacteria"/>
</dbReference>